<keyword evidence="3" id="KW-0732">Signal</keyword>
<dbReference type="InterPro" id="IPR019931">
    <property type="entry name" value="LPXTG_anchor"/>
</dbReference>
<feature type="region of interest" description="Disordered" evidence="6">
    <location>
        <begin position="222"/>
        <end position="255"/>
    </location>
</feature>
<keyword evidence="7" id="KW-0812">Transmembrane</keyword>
<organism evidence="9 10">
    <name type="scientific">Streptococcus himalayensis</name>
    <dbReference type="NCBI Taxonomy" id="1888195"/>
    <lineage>
        <taxon>Bacteria</taxon>
        <taxon>Bacillati</taxon>
        <taxon>Bacillota</taxon>
        <taxon>Bacilli</taxon>
        <taxon>Lactobacillales</taxon>
        <taxon>Streptococcaceae</taxon>
        <taxon>Streptococcus</taxon>
    </lineage>
</organism>
<protein>
    <recommendedName>
        <fullName evidence="8">Gram-positive cocci surface proteins LPxTG domain-containing protein</fullName>
    </recommendedName>
</protein>
<evidence type="ECO:0000313" key="10">
    <source>
        <dbReference type="Proteomes" id="UP000660801"/>
    </source>
</evidence>
<feature type="coiled-coil region" evidence="5">
    <location>
        <begin position="95"/>
        <end position="136"/>
    </location>
</feature>
<dbReference type="RefSeq" id="WP_068989874.1">
    <property type="nucleotide sequence ID" value="NZ_BMJN01000020.1"/>
</dbReference>
<keyword evidence="5" id="KW-0175">Coiled coil</keyword>
<proteinExistence type="predicted"/>
<evidence type="ECO:0000256" key="4">
    <source>
        <dbReference type="ARBA" id="ARBA00023088"/>
    </source>
</evidence>
<reference evidence="9" key="1">
    <citation type="journal article" date="2014" name="Int. J. Syst. Evol. Microbiol.">
        <title>Complete genome sequence of Corynebacterium casei LMG S-19264T (=DSM 44701T), isolated from a smear-ripened cheese.</title>
        <authorList>
            <consortium name="US DOE Joint Genome Institute (JGI-PGF)"/>
            <person name="Walter F."/>
            <person name="Albersmeier A."/>
            <person name="Kalinowski J."/>
            <person name="Ruckert C."/>
        </authorList>
    </citation>
    <scope>NUCLEOTIDE SEQUENCE</scope>
    <source>
        <strain evidence="9">CGMCC 1.15533</strain>
    </source>
</reference>
<feature type="domain" description="Gram-positive cocci surface proteins LPxTG" evidence="8">
    <location>
        <begin position="411"/>
        <end position="441"/>
    </location>
</feature>
<keyword evidence="4" id="KW-0572">Peptidoglycan-anchor</keyword>
<keyword evidence="7" id="KW-1133">Transmembrane helix</keyword>
<dbReference type="Proteomes" id="UP000660801">
    <property type="component" value="Unassembled WGS sequence"/>
</dbReference>
<keyword evidence="2" id="KW-0964">Secreted</keyword>
<sequence>MNIKKIAVSLTTITVLNTISPLVGVYAEENGVPMQTSSDSLAEIAQLNQELEQLWLLKQSLEYEVGVLKFRLLDTDPNKEPIPEGGLRTYDVDWKQLTEEEKQELRKQLAEKEPQLGKIESELKTKRERLEQALDTYLQGKVQKEDSSYDLQVILAEYGLSFEELSDYIVTEQDKIPPYKFRLTKPDGKLAETIGRGVSAYDYIHTFAKAWADYKAEHGSIPKKNVPLPIDKENSAQPSETVASPSGTTTSQPVGTDSTLIAEIPLGAPSAPSVLQGSSAGVTVTVSSQDAERIKSIRSTPVTNAQLPNGLSMKDVDLYDINPLDENGNVVQFSENATVTLPVAKGRKVLKVIYYLPETGTIEDLAFRYDARTNQVIFTMSQFSQYGIVYEPENASSTSQTAAKSEKGKLLPKTGDHVSLLGFVGAGLLSMLGLAYSRKSN</sequence>
<reference evidence="9" key="2">
    <citation type="submission" date="2020-09" db="EMBL/GenBank/DDBJ databases">
        <authorList>
            <person name="Sun Q."/>
            <person name="Zhou Y."/>
        </authorList>
    </citation>
    <scope>NUCLEOTIDE SEQUENCE</scope>
    <source>
        <strain evidence="9">CGMCC 1.15533</strain>
    </source>
</reference>
<keyword evidence="10" id="KW-1185">Reference proteome</keyword>
<feature type="transmembrane region" description="Helical" evidence="7">
    <location>
        <begin position="418"/>
        <end position="436"/>
    </location>
</feature>
<dbReference type="NCBIfam" id="TIGR01167">
    <property type="entry name" value="LPXTG_anchor"/>
    <property type="match status" value="1"/>
</dbReference>
<dbReference type="AlphaFoldDB" id="A0A917A8E2"/>
<evidence type="ECO:0000256" key="6">
    <source>
        <dbReference type="SAM" id="MobiDB-lite"/>
    </source>
</evidence>
<evidence type="ECO:0000256" key="7">
    <source>
        <dbReference type="SAM" id="Phobius"/>
    </source>
</evidence>
<comment type="caution">
    <text evidence="9">The sequence shown here is derived from an EMBL/GenBank/DDBJ whole genome shotgun (WGS) entry which is preliminary data.</text>
</comment>
<gene>
    <name evidence="9" type="ORF">GCM10011510_12800</name>
</gene>
<evidence type="ECO:0000256" key="1">
    <source>
        <dbReference type="ARBA" id="ARBA00022512"/>
    </source>
</evidence>
<evidence type="ECO:0000256" key="5">
    <source>
        <dbReference type="SAM" id="Coils"/>
    </source>
</evidence>
<keyword evidence="7" id="KW-0472">Membrane</keyword>
<dbReference type="OrthoDB" id="2237772at2"/>
<evidence type="ECO:0000256" key="2">
    <source>
        <dbReference type="ARBA" id="ARBA00022525"/>
    </source>
</evidence>
<name>A0A917A8E2_9STRE</name>
<evidence type="ECO:0000256" key="3">
    <source>
        <dbReference type="ARBA" id="ARBA00022729"/>
    </source>
</evidence>
<accession>A0A917A8E2</accession>
<feature type="compositionally biased region" description="Polar residues" evidence="6">
    <location>
        <begin position="235"/>
        <end position="255"/>
    </location>
</feature>
<keyword evidence="1" id="KW-0134">Cell wall</keyword>
<dbReference type="PROSITE" id="PS50847">
    <property type="entry name" value="GRAM_POS_ANCHORING"/>
    <property type="match status" value="1"/>
</dbReference>
<evidence type="ECO:0000259" key="8">
    <source>
        <dbReference type="PROSITE" id="PS50847"/>
    </source>
</evidence>
<dbReference type="EMBL" id="BMJN01000020">
    <property type="protein sequence ID" value="GGE32903.1"/>
    <property type="molecule type" value="Genomic_DNA"/>
</dbReference>
<evidence type="ECO:0000313" key="9">
    <source>
        <dbReference type="EMBL" id="GGE32903.1"/>
    </source>
</evidence>